<dbReference type="InterPro" id="IPR011009">
    <property type="entry name" value="Kinase-like_dom_sf"/>
</dbReference>
<dbReference type="AlphaFoldDB" id="A0AAE9EIE6"/>
<feature type="compositionally biased region" description="Low complexity" evidence="20">
    <location>
        <begin position="11"/>
        <end position="29"/>
    </location>
</feature>
<comment type="activity regulation">
    <text evidence="19">Activated by threonine and tyrosine phosphorylation.</text>
</comment>
<evidence type="ECO:0000256" key="1">
    <source>
        <dbReference type="ARBA" id="ARBA00001946"/>
    </source>
</evidence>
<evidence type="ECO:0000313" key="23">
    <source>
        <dbReference type="Proteomes" id="UP000829354"/>
    </source>
</evidence>
<dbReference type="PROSITE" id="PS01351">
    <property type="entry name" value="MAPK"/>
    <property type="match status" value="1"/>
</dbReference>
<dbReference type="EC" id="2.7.11.24" evidence="19"/>
<dbReference type="CDD" id="cd07853">
    <property type="entry name" value="STKc_NLK"/>
    <property type="match status" value="1"/>
</dbReference>
<dbReference type="PROSITE" id="PS00108">
    <property type="entry name" value="PROTEIN_KINASE_ST"/>
    <property type="match status" value="1"/>
</dbReference>
<evidence type="ECO:0000256" key="8">
    <source>
        <dbReference type="ARBA" id="ARBA00022687"/>
    </source>
</evidence>
<dbReference type="GO" id="GO:0016055">
    <property type="term" value="P:Wnt signaling pathway"/>
    <property type="evidence" value="ECO:0007669"/>
    <property type="project" value="UniProtKB-KW"/>
</dbReference>
<feature type="region of interest" description="Disordered" evidence="20">
    <location>
        <begin position="1"/>
        <end position="29"/>
    </location>
</feature>
<evidence type="ECO:0000256" key="12">
    <source>
        <dbReference type="ARBA" id="ARBA00022840"/>
    </source>
</evidence>
<evidence type="ECO:0000256" key="9">
    <source>
        <dbReference type="ARBA" id="ARBA00022723"/>
    </source>
</evidence>
<keyword evidence="13 19" id="KW-0460">Magnesium</keyword>
<dbReference type="Gene3D" id="1.10.510.10">
    <property type="entry name" value="Transferase(Phosphotransferase) domain 1"/>
    <property type="match status" value="1"/>
</dbReference>
<dbReference type="GO" id="GO:0046872">
    <property type="term" value="F:metal ion binding"/>
    <property type="evidence" value="ECO:0007669"/>
    <property type="project" value="UniProtKB-KW"/>
</dbReference>
<keyword evidence="11 19" id="KW-0418">Kinase</keyword>
<keyword evidence="5" id="KW-0963">Cytoplasm</keyword>
<keyword evidence="7 19" id="KW-0808">Transferase</keyword>
<evidence type="ECO:0000256" key="6">
    <source>
        <dbReference type="ARBA" id="ARBA00022527"/>
    </source>
</evidence>
<evidence type="ECO:0000313" key="22">
    <source>
        <dbReference type="EMBL" id="UMM22749.1"/>
    </source>
</evidence>
<dbReference type="GO" id="GO:0005634">
    <property type="term" value="C:nucleus"/>
    <property type="evidence" value="ECO:0007669"/>
    <property type="project" value="UniProtKB-SubCell"/>
</dbReference>
<evidence type="ECO:0000256" key="20">
    <source>
        <dbReference type="SAM" id="MobiDB-lite"/>
    </source>
</evidence>
<evidence type="ECO:0000256" key="19">
    <source>
        <dbReference type="RuleBase" id="RU361165"/>
    </source>
</evidence>
<proteinExistence type="inferred from homology"/>
<keyword evidence="8" id="KW-0879">Wnt signaling pathway</keyword>
<feature type="domain" description="Protein kinase" evidence="21">
    <location>
        <begin position="204"/>
        <end position="493"/>
    </location>
</feature>
<evidence type="ECO:0000256" key="17">
    <source>
        <dbReference type="ARBA" id="ARBA00055845"/>
    </source>
</evidence>
<dbReference type="InterPro" id="IPR008271">
    <property type="entry name" value="Ser/Thr_kinase_AS"/>
</dbReference>
<dbReference type="FunFam" id="1.10.510.10:FF:000162">
    <property type="entry name" value="Mitogen-activated protein kinase"/>
    <property type="match status" value="1"/>
</dbReference>
<evidence type="ECO:0000256" key="3">
    <source>
        <dbReference type="ARBA" id="ARBA00004544"/>
    </source>
</evidence>
<evidence type="ECO:0000259" key="21">
    <source>
        <dbReference type="PROSITE" id="PS50011"/>
    </source>
</evidence>
<dbReference type="EMBL" id="CP092622">
    <property type="protein sequence ID" value="UMM22749.1"/>
    <property type="molecule type" value="Genomic_DNA"/>
</dbReference>
<evidence type="ECO:0000256" key="7">
    <source>
        <dbReference type="ARBA" id="ARBA00022679"/>
    </source>
</evidence>
<dbReference type="GO" id="GO:0004707">
    <property type="term" value="F:MAP kinase activity"/>
    <property type="evidence" value="ECO:0007669"/>
    <property type="project" value="UniProtKB-EC"/>
</dbReference>
<comment type="similarity">
    <text evidence="19">Belongs to the protein kinase superfamily. Ser/Thr protein kinase family. MAP kinase subfamily.</text>
</comment>
<evidence type="ECO:0000256" key="13">
    <source>
        <dbReference type="ARBA" id="ARBA00022842"/>
    </source>
</evidence>
<comment type="cofactor">
    <cofactor evidence="1 19">
        <name>Mg(2+)</name>
        <dbReference type="ChEBI" id="CHEBI:18420"/>
    </cofactor>
</comment>
<organism evidence="22 23">
    <name type="scientific">Caenorhabditis briggsae</name>
    <dbReference type="NCBI Taxonomy" id="6238"/>
    <lineage>
        <taxon>Eukaryota</taxon>
        <taxon>Metazoa</taxon>
        <taxon>Ecdysozoa</taxon>
        <taxon>Nematoda</taxon>
        <taxon>Chromadorea</taxon>
        <taxon>Rhabditida</taxon>
        <taxon>Rhabditina</taxon>
        <taxon>Rhabditomorpha</taxon>
        <taxon>Rhabditoidea</taxon>
        <taxon>Rhabditidae</taxon>
        <taxon>Peloderinae</taxon>
        <taxon>Caenorhabditis</taxon>
    </lineage>
</organism>
<evidence type="ECO:0000256" key="5">
    <source>
        <dbReference type="ARBA" id="ARBA00022490"/>
    </source>
</evidence>
<dbReference type="InterPro" id="IPR000719">
    <property type="entry name" value="Prot_kinase_dom"/>
</dbReference>
<keyword evidence="14" id="KW-0539">Nucleus</keyword>
<comment type="function">
    <text evidence="17">Has a role in the Wnt signaling pathway controlling the asymmetry of cell divisions during embryogenesis. Operates in the AB and EMS cell lineages influencing cell specification. Required for body wall muscle development, endoderm development, pop-1 asymmetry and T-cell division asymmetry. Component of the beta-catenin-lit-1 complex which promotes the phosphorylation, down-regulation and subcellular relocation of pop-1. Regulates plp-1 nuclear localization in embryos. Plays a role in male tail tip morphogenesis.</text>
</comment>
<comment type="subcellular location">
    <subcellularLocation>
        <location evidence="3">Cytoplasm</location>
        <location evidence="3">Cell cortex</location>
    </subcellularLocation>
    <subcellularLocation>
        <location evidence="2">Nucleus</location>
    </subcellularLocation>
</comment>
<evidence type="ECO:0000256" key="18">
    <source>
        <dbReference type="PROSITE-ProRule" id="PRU10141"/>
    </source>
</evidence>
<dbReference type="Pfam" id="PF00069">
    <property type="entry name" value="Pkinase"/>
    <property type="match status" value="1"/>
</dbReference>
<accession>A0AAE9EIE6</accession>
<dbReference type="GO" id="GO:0005524">
    <property type="term" value="F:ATP binding"/>
    <property type="evidence" value="ECO:0007669"/>
    <property type="project" value="UniProtKB-UniRule"/>
</dbReference>
<comment type="catalytic activity">
    <reaction evidence="16">
        <text>L-seryl-[protein] + ATP = O-phospho-L-seryl-[protein] + ADP + H(+)</text>
        <dbReference type="Rhea" id="RHEA:17989"/>
        <dbReference type="Rhea" id="RHEA-COMP:9863"/>
        <dbReference type="Rhea" id="RHEA-COMP:11604"/>
        <dbReference type="ChEBI" id="CHEBI:15378"/>
        <dbReference type="ChEBI" id="CHEBI:29999"/>
        <dbReference type="ChEBI" id="CHEBI:30616"/>
        <dbReference type="ChEBI" id="CHEBI:83421"/>
        <dbReference type="ChEBI" id="CHEBI:456216"/>
        <dbReference type="EC" id="2.7.11.24"/>
    </reaction>
</comment>
<evidence type="ECO:0000256" key="11">
    <source>
        <dbReference type="ARBA" id="ARBA00022777"/>
    </source>
</evidence>
<name>A0AAE9EIE6_CAEBR</name>
<keyword evidence="10 18" id="KW-0547">Nucleotide-binding</keyword>
<evidence type="ECO:0000256" key="2">
    <source>
        <dbReference type="ARBA" id="ARBA00004123"/>
    </source>
</evidence>
<dbReference type="InterPro" id="IPR050117">
    <property type="entry name" value="MAPK"/>
</dbReference>
<dbReference type="Gene3D" id="3.30.200.20">
    <property type="entry name" value="Phosphorylase Kinase, domain 1"/>
    <property type="match status" value="1"/>
</dbReference>
<protein>
    <recommendedName>
        <fullName evidence="19">Mitogen-activated protein kinase</fullName>
        <ecNumber evidence="19">2.7.11.24</ecNumber>
    </recommendedName>
</protein>
<comment type="similarity">
    <text evidence="4">Belongs to the protein kinase superfamily. CMGC Ser/Thr protein kinase family. MAP kinase subfamily.</text>
</comment>
<evidence type="ECO:0000256" key="16">
    <source>
        <dbReference type="ARBA" id="ARBA00048312"/>
    </source>
</evidence>
<comment type="catalytic activity">
    <reaction evidence="15 19">
        <text>L-threonyl-[protein] + ATP = O-phospho-L-threonyl-[protein] + ADP + H(+)</text>
        <dbReference type="Rhea" id="RHEA:46608"/>
        <dbReference type="Rhea" id="RHEA-COMP:11060"/>
        <dbReference type="Rhea" id="RHEA-COMP:11605"/>
        <dbReference type="ChEBI" id="CHEBI:15378"/>
        <dbReference type="ChEBI" id="CHEBI:30013"/>
        <dbReference type="ChEBI" id="CHEBI:30616"/>
        <dbReference type="ChEBI" id="CHEBI:61977"/>
        <dbReference type="ChEBI" id="CHEBI:456216"/>
        <dbReference type="EC" id="2.7.11.24"/>
    </reaction>
</comment>
<dbReference type="SMART" id="SM00220">
    <property type="entry name" value="S_TKc"/>
    <property type="match status" value="1"/>
</dbReference>
<reference evidence="22 23" key="1">
    <citation type="submission" date="2022-04" db="EMBL/GenBank/DDBJ databases">
        <title>Chromosome-level reference genomes for two strains of Caenorhabditis briggsae: an improved platform for comparative genomics.</title>
        <authorList>
            <person name="Stevens L."/>
            <person name="Andersen E."/>
        </authorList>
    </citation>
    <scope>NUCLEOTIDE SEQUENCE [LARGE SCALE GENOMIC DNA]</scope>
    <source>
        <strain evidence="22">VX34</strain>
        <tissue evidence="22">Whole-organism</tissue>
    </source>
</reference>
<dbReference type="PANTHER" id="PTHR24055">
    <property type="entry name" value="MITOGEN-ACTIVATED PROTEIN KINASE"/>
    <property type="match status" value="1"/>
</dbReference>
<feature type="binding site" evidence="18">
    <location>
        <position position="233"/>
    </location>
    <ligand>
        <name>ATP</name>
        <dbReference type="ChEBI" id="CHEBI:30616"/>
    </ligand>
</feature>
<dbReference type="Proteomes" id="UP000829354">
    <property type="component" value="Chromosome III"/>
</dbReference>
<sequence length="596" mass="66810">MGRNQEGQFNGAGNSESAGSSSSSGCSSSSTELYDLAAAHAALISRQQQILNQGIPVIPEHQLAAAAVAHHHHQLHPSVQHQLVAGHHHHHLPQVAHHPAILPRSDVIQQPSHFALHQHLQNLVQQQQQQQALHHHQQLVGDMALVSHTHPAAVGSTTCYEKNPQKQQQVPQIPTQPQFQVAHVSSNAILAAAQPFYQPPVQDSQPDRPIGYGAFGVVWSVTDPRSGKRVALKKMPNVFQNLASCKRVFREIKMLSSFRHDNVLSLLDILQPANPSFFQELYVLTELMQSDLHKIIVSPQTLTIDHVKVFVYQILRGLKYLHTANILHRDIKPGNLLVNSNCILKICDFGLARTWDSRDRLNMTHEVVTQYYRAPELLMGARRYTGAVDIWSVGCIFAELLQRKILFQAAGPIEQLQMIIDLLGTPSQEAMKYACEGAKNHVLRAGPRAPNLQSLYRLSQQTTDDAVDLLVKLLKFNPDERISVEEALSHPYLEEGRLRFHSCMCSCCYTKANVPSRIFSQELDPKHESPFDPKWEKDMSRLSMFELREKMYQFVMDRPALYGVALCINPQSAAYKNFASSSVAQASELPPSPQAW</sequence>
<gene>
    <name evidence="22" type="ORF">L5515_003809</name>
</gene>
<evidence type="ECO:0000256" key="4">
    <source>
        <dbReference type="ARBA" id="ARBA00008832"/>
    </source>
</evidence>
<keyword evidence="6 19" id="KW-0723">Serine/threonine-protein kinase</keyword>
<evidence type="ECO:0000256" key="14">
    <source>
        <dbReference type="ARBA" id="ARBA00023242"/>
    </source>
</evidence>
<dbReference type="PROSITE" id="PS00107">
    <property type="entry name" value="PROTEIN_KINASE_ATP"/>
    <property type="match status" value="1"/>
</dbReference>
<keyword evidence="23" id="KW-1185">Reference proteome</keyword>
<dbReference type="FunFam" id="3.30.200.20:FF:000915">
    <property type="entry name" value="Mitogen-activated protein kinase"/>
    <property type="match status" value="1"/>
</dbReference>
<dbReference type="SUPFAM" id="SSF56112">
    <property type="entry name" value="Protein kinase-like (PK-like)"/>
    <property type="match status" value="1"/>
</dbReference>
<evidence type="ECO:0000256" key="15">
    <source>
        <dbReference type="ARBA" id="ARBA00047592"/>
    </source>
</evidence>
<dbReference type="InterPro" id="IPR017441">
    <property type="entry name" value="Protein_kinase_ATP_BS"/>
</dbReference>
<keyword evidence="9" id="KW-0479">Metal-binding</keyword>
<dbReference type="InterPro" id="IPR003527">
    <property type="entry name" value="MAP_kinase_CS"/>
</dbReference>
<dbReference type="PROSITE" id="PS50011">
    <property type="entry name" value="PROTEIN_KINASE_DOM"/>
    <property type="match status" value="1"/>
</dbReference>
<dbReference type="GO" id="GO:0005938">
    <property type="term" value="C:cell cortex"/>
    <property type="evidence" value="ECO:0007669"/>
    <property type="project" value="UniProtKB-SubCell"/>
</dbReference>
<evidence type="ECO:0000256" key="10">
    <source>
        <dbReference type="ARBA" id="ARBA00022741"/>
    </source>
</evidence>
<keyword evidence="12 18" id="KW-0067">ATP-binding</keyword>